<dbReference type="Pfam" id="PF03153">
    <property type="entry name" value="TFIIA"/>
    <property type="match status" value="2"/>
</dbReference>
<protein>
    <submittedName>
        <fullName evidence="6">TFIIA-alpha and beta-like factor</fullName>
    </submittedName>
</protein>
<dbReference type="OrthoDB" id="6275927at2759"/>
<dbReference type="Proteomes" id="UP000694851">
    <property type="component" value="Unplaced"/>
</dbReference>
<evidence type="ECO:0000256" key="4">
    <source>
        <dbReference type="ARBA" id="ARBA00023242"/>
    </source>
</evidence>
<evidence type="ECO:0000256" key="3">
    <source>
        <dbReference type="ARBA" id="ARBA00023163"/>
    </source>
</evidence>
<dbReference type="SUPFAM" id="SSF47396">
    <property type="entry name" value="Transcription factor IIA (TFIIA), alpha-helical domain"/>
    <property type="match status" value="1"/>
</dbReference>
<dbReference type="RefSeq" id="XP_019511390.1">
    <property type="nucleotide sequence ID" value="XM_019655845.1"/>
</dbReference>
<reference evidence="6" key="1">
    <citation type="submission" date="2025-08" db="UniProtKB">
        <authorList>
            <consortium name="RefSeq"/>
        </authorList>
    </citation>
    <scope>IDENTIFICATION</scope>
    <source>
        <tissue evidence="6">Muscle</tissue>
    </source>
</reference>
<dbReference type="GeneID" id="109389896"/>
<dbReference type="AlphaFoldDB" id="A0A8B7SHJ7"/>
<organism evidence="5 6">
    <name type="scientific">Hipposideros armiger</name>
    <name type="common">Great Himalayan leaf-nosed bat</name>
    <dbReference type="NCBI Taxonomy" id="186990"/>
    <lineage>
        <taxon>Eukaryota</taxon>
        <taxon>Metazoa</taxon>
        <taxon>Chordata</taxon>
        <taxon>Craniata</taxon>
        <taxon>Vertebrata</taxon>
        <taxon>Euteleostomi</taxon>
        <taxon>Mammalia</taxon>
        <taxon>Eutheria</taxon>
        <taxon>Laurasiatheria</taxon>
        <taxon>Chiroptera</taxon>
        <taxon>Yinpterochiroptera</taxon>
        <taxon>Rhinolophoidea</taxon>
        <taxon>Hipposideridae</taxon>
        <taxon>Hipposideros</taxon>
    </lineage>
</organism>
<comment type="similarity">
    <text evidence="2">Belongs to the TFIIA subunit 1 family.</text>
</comment>
<dbReference type="CDD" id="cd07976">
    <property type="entry name" value="TFIIA_alpha_beta_like"/>
    <property type="match status" value="1"/>
</dbReference>
<dbReference type="PANTHER" id="PTHR12694">
    <property type="entry name" value="TRANSCRIPTION INITIATION FACTOR IIA SUBUNIT 1"/>
    <property type="match status" value="1"/>
</dbReference>
<sequence>MVQNIFFDYVYFGSGMGFGYSIPELYRSVIEDVIERVRDLFAEEGIEEQVLKDLKQDSNSQMDLNIQITDYDINEIIQIDGTGDTSSNDETGSTRDVDENEFLGIIDGGDLKVLEEEADRISNGDSIANSSDSEDPQIDIVEEDPLNSGDDVSEQDVPDLFDTDNVIVCQYDKIHRSKNKWKFFLKDGVMCFGGRDYVFAKAIGDAEW</sequence>
<dbReference type="SMART" id="SM01371">
    <property type="entry name" value="TFIIA"/>
    <property type="match status" value="1"/>
</dbReference>
<dbReference type="Gene3D" id="2.30.18.10">
    <property type="entry name" value="Transcription factor IIA (TFIIA), beta-barrel domain"/>
    <property type="match status" value="1"/>
</dbReference>
<dbReference type="GO" id="GO:0005672">
    <property type="term" value="C:transcription factor TFIIA complex"/>
    <property type="evidence" value="ECO:0007669"/>
    <property type="project" value="InterPro"/>
</dbReference>
<keyword evidence="5" id="KW-1185">Reference proteome</keyword>
<comment type="subcellular location">
    <subcellularLocation>
        <location evidence="1">Nucleus</location>
    </subcellularLocation>
</comment>
<keyword evidence="4" id="KW-0539">Nucleus</keyword>
<dbReference type="CTD" id="11036"/>
<dbReference type="SUPFAM" id="SSF50784">
    <property type="entry name" value="Transcription factor IIA (TFIIA), beta-barrel domain"/>
    <property type="match status" value="1"/>
</dbReference>
<evidence type="ECO:0000256" key="1">
    <source>
        <dbReference type="ARBA" id="ARBA00004123"/>
    </source>
</evidence>
<dbReference type="FunFam" id="2.30.18.10:FF:000002">
    <property type="entry name" value="Transcription initiation factor IIA subunit 1"/>
    <property type="match status" value="1"/>
</dbReference>
<dbReference type="GO" id="GO:0006367">
    <property type="term" value="P:transcription initiation at RNA polymerase II promoter"/>
    <property type="evidence" value="ECO:0007669"/>
    <property type="project" value="InterPro"/>
</dbReference>
<dbReference type="Gene3D" id="1.10.287.100">
    <property type="match status" value="1"/>
</dbReference>
<dbReference type="PANTHER" id="PTHR12694:SF9">
    <property type="entry name" value="TFIIA-ALPHA AND BETA-LIKE FACTOR"/>
    <property type="match status" value="1"/>
</dbReference>
<keyword evidence="3" id="KW-0804">Transcription</keyword>
<evidence type="ECO:0000256" key="2">
    <source>
        <dbReference type="ARBA" id="ARBA00010059"/>
    </source>
</evidence>
<dbReference type="InterPro" id="IPR009088">
    <property type="entry name" value="TFIIA_b-brl"/>
</dbReference>
<name>A0A8B7SHJ7_HIPAR</name>
<proteinExistence type="inferred from homology"/>
<evidence type="ECO:0000313" key="5">
    <source>
        <dbReference type="Proteomes" id="UP000694851"/>
    </source>
</evidence>
<accession>A0A8B7SHJ7</accession>
<dbReference type="KEGG" id="hai:109389896"/>
<gene>
    <name evidence="6" type="primary">GTF2A1L</name>
</gene>
<dbReference type="InterPro" id="IPR004855">
    <property type="entry name" value="TFIIA_asu/bsu"/>
</dbReference>
<evidence type="ECO:0000313" key="6">
    <source>
        <dbReference type="RefSeq" id="XP_019511390.1"/>
    </source>
</evidence>